<protein>
    <submittedName>
        <fullName evidence="2">Uncharacterized protein</fullName>
    </submittedName>
</protein>
<evidence type="ECO:0000313" key="2">
    <source>
        <dbReference type="EMBL" id="QOK22321.1"/>
    </source>
</evidence>
<proteinExistence type="predicted"/>
<feature type="region of interest" description="Disordered" evidence="1">
    <location>
        <begin position="226"/>
        <end position="249"/>
    </location>
</feature>
<sequence>MSAAETARIHDEVRRQVLRAYERIRATQQRVLDLHDQVRVVSRRVSGAEATIRSLQSVDDPAGRRNIGRDVATEMEEARGHGRRAYMIGLEVTRDLHQLQSSLAEVKHDIDTADRQRMSPQERVDMTVLASRVDNMAWSVALAVPAAASVTESMLYAEDRARVITEQALREVPPLKSPAVFEEITKDLNRAVEGEAHLQSATSDSLRLAEAVTEHSELVAEAAHARMAGEQQRDLPGAFPGSSSVGPQW</sequence>
<gene>
    <name evidence="2" type="ORF">IGS73_14705</name>
</gene>
<reference evidence="2 3" key="1">
    <citation type="submission" date="2020-10" db="EMBL/GenBank/DDBJ databases">
        <title>Janibacter indicus TT2 genome sequence.</title>
        <authorList>
            <person name="Lee K."/>
            <person name="Ganzorig M."/>
        </authorList>
    </citation>
    <scope>NUCLEOTIDE SEQUENCE [LARGE SCALE GENOMIC DNA]</scope>
    <source>
        <strain evidence="2 3">TT2</strain>
    </source>
</reference>
<dbReference type="Proteomes" id="UP000593998">
    <property type="component" value="Chromosome"/>
</dbReference>
<accession>A0A7L9IY69</accession>
<evidence type="ECO:0000256" key="1">
    <source>
        <dbReference type="SAM" id="MobiDB-lite"/>
    </source>
</evidence>
<name>A0A7L9IY69_9MICO</name>
<dbReference type="RefSeq" id="WP_192910834.1">
    <property type="nucleotide sequence ID" value="NZ_CP062789.1"/>
</dbReference>
<dbReference type="EMBL" id="CP062789">
    <property type="protein sequence ID" value="QOK22321.1"/>
    <property type="molecule type" value="Genomic_DNA"/>
</dbReference>
<organism evidence="2 3">
    <name type="scientific">Janibacter indicus</name>
    <dbReference type="NCBI Taxonomy" id="857417"/>
    <lineage>
        <taxon>Bacteria</taxon>
        <taxon>Bacillati</taxon>
        <taxon>Actinomycetota</taxon>
        <taxon>Actinomycetes</taxon>
        <taxon>Micrococcales</taxon>
        <taxon>Intrasporangiaceae</taxon>
        <taxon>Janibacter</taxon>
    </lineage>
</organism>
<dbReference type="AlphaFoldDB" id="A0A7L9IY69"/>
<evidence type="ECO:0000313" key="3">
    <source>
        <dbReference type="Proteomes" id="UP000593998"/>
    </source>
</evidence>